<feature type="region of interest" description="Disordered" evidence="1">
    <location>
        <begin position="158"/>
        <end position="203"/>
    </location>
</feature>
<gene>
    <name evidence="2" type="ORF">CCMP2556_LOCUS44181</name>
</gene>
<feature type="region of interest" description="Disordered" evidence="1">
    <location>
        <begin position="1"/>
        <end position="38"/>
    </location>
</feature>
<keyword evidence="3" id="KW-1185">Reference proteome</keyword>
<sequence length="226" mass="25008">MRPACEQGGAAADSHDPHTTSSSQPDQGNAEADEKATDDLMQAMRASKDDVPPLNVDGVQLFRLTHFTHAQHVSDLLFDPQGPLKKLHDRVREAECSVDPAGNPAKILFVPCTEQQLLELHHLAGDGFELRRDVHILALDEDAGLIDAALRQIPRKRRPQLKKVGRSQEDDIGAVRGSEASDVELEEENGDEGQREEEMYEGPMIEREAAFSVRTDSDMGFPFYQG</sequence>
<comment type="caution">
    <text evidence="2">The sequence shown here is derived from an EMBL/GenBank/DDBJ whole genome shotgun (WGS) entry which is preliminary data.</text>
</comment>
<organism evidence="2 3">
    <name type="scientific">Durusdinium trenchii</name>
    <dbReference type="NCBI Taxonomy" id="1381693"/>
    <lineage>
        <taxon>Eukaryota</taxon>
        <taxon>Sar</taxon>
        <taxon>Alveolata</taxon>
        <taxon>Dinophyceae</taxon>
        <taxon>Suessiales</taxon>
        <taxon>Symbiodiniaceae</taxon>
        <taxon>Durusdinium</taxon>
    </lineage>
</organism>
<evidence type="ECO:0000313" key="3">
    <source>
        <dbReference type="Proteomes" id="UP001642484"/>
    </source>
</evidence>
<dbReference type="Proteomes" id="UP001642484">
    <property type="component" value="Unassembled WGS sequence"/>
</dbReference>
<reference evidence="2 3" key="1">
    <citation type="submission" date="2024-02" db="EMBL/GenBank/DDBJ databases">
        <authorList>
            <person name="Chen Y."/>
            <person name="Shah S."/>
            <person name="Dougan E. K."/>
            <person name="Thang M."/>
            <person name="Chan C."/>
        </authorList>
    </citation>
    <scope>NUCLEOTIDE SEQUENCE [LARGE SCALE GENOMIC DNA]</scope>
</reference>
<accession>A0ABP0QVC4</accession>
<protein>
    <submittedName>
        <fullName evidence="2">Uncharacterized protein</fullName>
    </submittedName>
</protein>
<evidence type="ECO:0000256" key="1">
    <source>
        <dbReference type="SAM" id="MobiDB-lite"/>
    </source>
</evidence>
<dbReference type="EMBL" id="CAXAMN010025051">
    <property type="protein sequence ID" value="CAK9092249.1"/>
    <property type="molecule type" value="Genomic_DNA"/>
</dbReference>
<name>A0ABP0QVC4_9DINO</name>
<feature type="compositionally biased region" description="Acidic residues" evidence="1">
    <location>
        <begin position="181"/>
        <end position="191"/>
    </location>
</feature>
<evidence type="ECO:0000313" key="2">
    <source>
        <dbReference type="EMBL" id="CAK9092249.1"/>
    </source>
</evidence>
<proteinExistence type="predicted"/>